<protein>
    <submittedName>
        <fullName evidence="2">Uncharacterized protein</fullName>
    </submittedName>
</protein>
<dbReference type="Proteomes" id="UP000321440">
    <property type="component" value="Unassembled WGS sequence"/>
</dbReference>
<evidence type="ECO:0000313" key="2">
    <source>
        <dbReference type="EMBL" id="GEN46838.1"/>
    </source>
</evidence>
<keyword evidence="1" id="KW-0812">Transmembrane</keyword>
<keyword evidence="1" id="KW-0472">Membrane</keyword>
<organism evidence="2 3">
    <name type="scientific">Alkalibacillus haloalkaliphilus</name>
    <dbReference type="NCBI Taxonomy" id="94136"/>
    <lineage>
        <taxon>Bacteria</taxon>
        <taxon>Bacillati</taxon>
        <taxon>Bacillota</taxon>
        <taxon>Bacilli</taxon>
        <taxon>Bacillales</taxon>
        <taxon>Bacillaceae</taxon>
        <taxon>Alkalibacillus</taxon>
    </lineage>
</organism>
<evidence type="ECO:0000313" key="3">
    <source>
        <dbReference type="Proteomes" id="UP000321440"/>
    </source>
</evidence>
<dbReference type="AlphaFoldDB" id="A0A511W916"/>
<name>A0A511W916_9BACI</name>
<sequence length="87" mass="10029">MEMLTILLIVIGLLFVIALTITLNIAKNHDRQIKEYENRGATPDEELERSHHYEQESLRRNIPNLVLIYVGLFVLVFIGSIIILTIL</sequence>
<keyword evidence="1" id="KW-1133">Transmembrane helix</keyword>
<feature type="transmembrane region" description="Helical" evidence="1">
    <location>
        <begin position="65"/>
        <end position="86"/>
    </location>
</feature>
<comment type="caution">
    <text evidence="2">The sequence shown here is derived from an EMBL/GenBank/DDBJ whole genome shotgun (WGS) entry which is preliminary data.</text>
</comment>
<accession>A0A511W916</accession>
<reference evidence="2 3" key="1">
    <citation type="submission" date="2019-07" db="EMBL/GenBank/DDBJ databases">
        <title>Whole genome shotgun sequence of Alkalibacillus haloalkaliphilus NBRC 103110.</title>
        <authorList>
            <person name="Hosoyama A."/>
            <person name="Uohara A."/>
            <person name="Ohji S."/>
            <person name="Ichikawa N."/>
        </authorList>
    </citation>
    <scope>NUCLEOTIDE SEQUENCE [LARGE SCALE GENOMIC DNA]</scope>
    <source>
        <strain evidence="2 3">NBRC 103110</strain>
    </source>
</reference>
<dbReference type="EMBL" id="BJYA01000019">
    <property type="protein sequence ID" value="GEN46838.1"/>
    <property type="molecule type" value="Genomic_DNA"/>
</dbReference>
<dbReference type="OrthoDB" id="2706947at2"/>
<dbReference type="RefSeq" id="WP_146818016.1">
    <property type="nucleotide sequence ID" value="NZ_BJYA01000019.1"/>
</dbReference>
<feature type="transmembrane region" description="Helical" evidence="1">
    <location>
        <begin position="6"/>
        <end position="26"/>
    </location>
</feature>
<gene>
    <name evidence="2" type="ORF">AHA02nite_26140</name>
</gene>
<proteinExistence type="predicted"/>
<evidence type="ECO:0000256" key="1">
    <source>
        <dbReference type="SAM" id="Phobius"/>
    </source>
</evidence>
<keyword evidence="3" id="KW-1185">Reference proteome</keyword>